<evidence type="ECO:0000313" key="4">
    <source>
        <dbReference type="EMBL" id="GGY11756.1"/>
    </source>
</evidence>
<dbReference type="EMBL" id="BMXS01000048">
    <property type="protein sequence ID" value="GGY11756.1"/>
    <property type="molecule type" value="Genomic_DNA"/>
</dbReference>
<dbReference type="PANTHER" id="PTHR30244">
    <property type="entry name" value="TRANSAMINASE"/>
    <property type="match status" value="1"/>
</dbReference>
<dbReference type="GO" id="GO:0008483">
    <property type="term" value="F:transaminase activity"/>
    <property type="evidence" value="ECO:0007669"/>
    <property type="project" value="UniProtKB-KW"/>
</dbReference>
<evidence type="ECO:0000256" key="2">
    <source>
        <dbReference type="ARBA" id="ARBA00037999"/>
    </source>
</evidence>
<evidence type="ECO:0000256" key="3">
    <source>
        <dbReference type="RuleBase" id="RU004508"/>
    </source>
</evidence>
<dbReference type="Gene3D" id="3.40.640.10">
    <property type="entry name" value="Type I PLP-dependent aspartate aminotransferase-like (Major domain)"/>
    <property type="match status" value="1"/>
</dbReference>
<comment type="caution">
    <text evidence="4">The sequence shown here is derived from an EMBL/GenBank/DDBJ whole genome shotgun (WGS) entry which is preliminary data.</text>
</comment>
<dbReference type="InterPro" id="IPR015421">
    <property type="entry name" value="PyrdxlP-dep_Trfase_major"/>
</dbReference>
<organism evidence="4 5">
    <name type="scientific">Litchfieldella qijiaojingensis</name>
    <dbReference type="NCBI Taxonomy" id="980347"/>
    <lineage>
        <taxon>Bacteria</taxon>
        <taxon>Pseudomonadati</taxon>
        <taxon>Pseudomonadota</taxon>
        <taxon>Gammaproteobacteria</taxon>
        <taxon>Oceanospirillales</taxon>
        <taxon>Halomonadaceae</taxon>
        <taxon>Litchfieldella</taxon>
    </lineage>
</organism>
<keyword evidence="4" id="KW-0032">Aminotransferase</keyword>
<gene>
    <name evidence="4" type="primary">wecE</name>
    <name evidence="4" type="ORF">GCM10007160_43400</name>
</gene>
<dbReference type="InterPro" id="IPR015424">
    <property type="entry name" value="PyrdxlP-dep_Trfase"/>
</dbReference>
<name>A0ABQ2ZGB0_9GAMM</name>
<comment type="similarity">
    <text evidence="2 3">Belongs to the DegT/DnrJ/EryC1 family.</text>
</comment>
<keyword evidence="1 3" id="KW-0663">Pyridoxal phosphate</keyword>
<reference evidence="5" key="1">
    <citation type="journal article" date="2019" name="Int. J. Syst. Evol. Microbiol.">
        <title>The Global Catalogue of Microorganisms (GCM) 10K type strain sequencing project: providing services to taxonomists for standard genome sequencing and annotation.</title>
        <authorList>
            <consortium name="The Broad Institute Genomics Platform"/>
            <consortium name="The Broad Institute Genome Sequencing Center for Infectious Disease"/>
            <person name="Wu L."/>
            <person name="Ma J."/>
        </authorList>
    </citation>
    <scope>NUCLEOTIDE SEQUENCE [LARGE SCALE GENOMIC DNA]</scope>
    <source>
        <strain evidence="5">KCTC 22228</strain>
    </source>
</reference>
<accession>A0ABQ2ZGB0</accession>
<evidence type="ECO:0000256" key="1">
    <source>
        <dbReference type="ARBA" id="ARBA00022898"/>
    </source>
</evidence>
<dbReference type="SUPFAM" id="SSF53383">
    <property type="entry name" value="PLP-dependent transferases"/>
    <property type="match status" value="1"/>
</dbReference>
<sequence length="405" mass="44862">MNYLPGFYTAESIPEAVKYEVLELLESGELFRYSSESESSVSRLEMEFAELMDMPFALAVSSCSSALFLSLKAIGLEPGSKVMIPAFTFSAVPSAVVHAGCVPVLVNVADNYRIEMEEFEQKLSEGIDAVIVSHMRGHISDMDAIVDLCEERGVPIIEDAAHALGATWSGRKIGTIGQVGCFSFQSYKLINAGEGGILVTRDVDIIARAVLMSGAYEHNWKKHPKINHRFTFWQNKLPLFNMRMSNLTAAVAGPQIREVSQRVKAGQANYDYVAKILNASDWLHVPSPLEKEVRAPDSIQFNLCGFDSDEDAKEFQRRAGGKGAEVQIFGLSEDNARAFWNWKFIHPQNDLSPTRNVLVRACDVRLPVNLSKKDLDLIASALVESVREVKEMSCPVDYAYGPEAQ</sequence>
<keyword evidence="5" id="KW-1185">Reference proteome</keyword>
<dbReference type="Pfam" id="PF01041">
    <property type="entry name" value="DegT_DnrJ_EryC1"/>
    <property type="match status" value="1"/>
</dbReference>
<proteinExistence type="inferred from homology"/>
<keyword evidence="4" id="KW-0808">Transferase</keyword>
<dbReference type="PANTHER" id="PTHR30244:SF34">
    <property type="entry name" value="DTDP-4-AMINO-4,6-DIDEOXYGALACTOSE TRANSAMINASE"/>
    <property type="match status" value="1"/>
</dbReference>
<dbReference type="Proteomes" id="UP000653056">
    <property type="component" value="Unassembled WGS sequence"/>
</dbReference>
<evidence type="ECO:0000313" key="5">
    <source>
        <dbReference type="Proteomes" id="UP000653056"/>
    </source>
</evidence>
<dbReference type="InterPro" id="IPR000653">
    <property type="entry name" value="DegT/StrS_aminotransferase"/>
</dbReference>
<dbReference type="RefSeq" id="WP_189473044.1">
    <property type="nucleotide sequence ID" value="NZ_BMXS01000048.1"/>
</dbReference>
<dbReference type="PIRSF" id="PIRSF000390">
    <property type="entry name" value="PLP_StrS"/>
    <property type="match status" value="1"/>
</dbReference>
<protein>
    <submittedName>
        <fullName evidence="4">Aminotransferase DegT</fullName>
    </submittedName>
</protein>